<sequence>MKQLNGIAIDCIIEINWIDRTTFEAIKHQFNLKEQEVIDLMRKETKPKSFVMWRKRVQERKTKHLKLRTFQKGRFKCSIQKN</sequence>
<keyword evidence="2" id="KW-1185">Reference proteome</keyword>
<dbReference type="Pfam" id="PF10985">
    <property type="entry name" value="DUF2805"/>
    <property type="match status" value="1"/>
</dbReference>
<reference evidence="1 2" key="1">
    <citation type="submission" date="2017-02" db="EMBL/GenBank/DDBJ databases">
        <title>Trade-off between light-utilization and light-protection in marine flavobacteria.</title>
        <authorList>
            <person name="Kumagai Y."/>
            <person name="Yoshizawa S."/>
            <person name="Kogure K."/>
            <person name="Iwasaki W."/>
        </authorList>
    </citation>
    <scope>NUCLEOTIDE SEQUENCE [LARGE SCALE GENOMIC DNA]</scope>
    <source>
        <strain evidence="1 2">KCTC 23670</strain>
    </source>
</reference>
<name>A0ABN5F7I2_9FLAO</name>
<dbReference type="EMBL" id="CP019336">
    <property type="protein sequence ID" value="AUC22257.1"/>
    <property type="molecule type" value="Genomic_DNA"/>
</dbReference>
<organism evidence="1 2">
    <name type="scientific">Polaribacter sejongensis</name>
    <dbReference type="NCBI Taxonomy" id="985043"/>
    <lineage>
        <taxon>Bacteria</taxon>
        <taxon>Pseudomonadati</taxon>
        <taxon>Bacteroidota</taxon>
        <taxon>Flavobacteriia</taxon>
        <taxon>Flavobacteriales</taxon>
        <taxon>Flavobacteriaceae</taxon>
    </lineage>
</organism>
<dbReference type="Proteomes" id="UP000232721">
    <property type="component" value="Chromosome"/>
</dbReference>
<evidence type="ECO:0000313" key="1">
    <source>
        <dbReference type="EMBL" id="AUC22257.1"/>
    </source>
</evidence>
<protein>
    <submittedName>
        <fullName evidence="1">TIGR03643 family protein</fullName>
    </submittedName>
</protein>
<dbReference type="InterPro" id="IPR019882">
    <property type="entry name" value="CHP03643"/>
</dbReference>
<evidence type="ECO:0000313" key="2">
    <source>
        <dbReference type="Proteomes" id="UP000232721"/>
    </source>
</evidence>
<dbReference type="RefSeq" id="WP_208891213.1">
    <property type="nucleotide sequence ID" value="NZ_CP019336.1"/>
</dbReference>
<accession>A0ABN5F7I2</accession>
<proteinExistence type="predicted"/>
<dbReference type="NCBIfam" id="TIGR03643">
    <property type="entry name" value="TIGR03643 family protein"/>
    <property type="match status" value="1"/>
</dbReference>
<gene>
    <name evidence="1" type="ORF">BTO15_09195</name>
</gene>